<proteinExistence type="predicted"/>
<keyword evidence="1" id="KW-0677">Repeat</keyword>
<evidence type="ECO:0000256" key="3">
    <source>
        <dbReference type="PROSITE-ProRule" id="PRU00023"/>
    </source>
</evidence>
<organism evidence="6 7">
    <name type="scientific">Hyphodiscus hymeniophilus</name>
    <dbReference type="NCBI Taxonomy" id="353542"/>
    <lineage>
        <taxon>Eukaryota</taxon>
        <taxon>Fungi</taxon>
        <taxon>Dikarya</taxon>
        <taxon>Ascomycota</taxon>
        <taxon>Pezizomycotina</taxon>
        <taxon>Leotiomycetes</taxon>
        <taxon>Helotiales</taxon>
        <taxon>Hyphodiscaceae</taxon>
        <taxon>Hyphodiscus</taxon>
    </lineage>
</organism>
<evidence type="ECO:0000256" key="5">
    <source>
        <dbReference type="SAM" id="MobiDB-lite"/>
    </source>
</evidence>
<name>A0A9P7AYL7_9HELO</name>
<dbReference type="InterPro" id="IPR002110">
    <property type="entry name" value="Ankyrin_rpt"/>
</dbReference>
<feature type="compositionally biased region" description="Basic and acidic residues" evidence="5">
    <location>
        <begin position="26"/>
        <end position="39"/>
    </location>
</feature>
<feature type="compositionally biased region" description="Basic and acidic residues" evidence="5">
    <location>
        <begin position="127"/>
        <end position="139"/>
    </location>
</feature>
<dbReference type="SUPFAM" id="SSF48403">
    <property type="entry name" value="Ankyrin repeat"/>
    <property type="match status" value="2"/>
</dbReference>
<reference evidence="6" key="1">
    <citation type="submission" date="2019-07" db="EMBL/GenBank/DDBJ databases">
        <title>Hyphodiscus hymeniophilus genome sequencing and assembly.</title>
        <authorList>
            <person name="Kramer G."/>
            <person name="Nodwell J."/>
        </authorList>
    </citation>
    <scope>NUCLEOTIDE SEQUENCE</scope>
    <source>
        <strain evidence="6">ATCC 34498</strain>
    </source>
</reference>
<dbReference type="SMART" id="SM00248">
    <property type="entry name" value="ANK"/>
    <property type="match status" value="9"/>
</dbReference>
<feature type="region of interest" description="Disordered" evidence="5">
    <location>
        <begin position="198"/>
        <end position="273"/>
    </location>
</feature>
<feature type="region of interest" description="Disordered" evidence="5">
    <location>
        <begin position="169"/>
        <end position="188"/>
    </location>
</feature>
<dbReference type="Gene3D" id="1.25.40.20">
    <property type="entry name" value="Ankyrin repeat-containing domain"/>
    <property type="match status" value="4"/>
</dbReference>
<dbReference type="PANTHER" id="PTHR24123">
    <property type="entry name" value="ANKYRIN REPEAT-CONTAINING"/>
    <property type="match status" value="1"/>
</dbReference>
<dbReference type="Pfam" id="PF12796">
    <property type="entry name" value="Ank_2"/>
    <property type="match status" value="1"/>
</dbReference>
<feature type="compositionally biased region" description="Low complexity" evidence="5">
    <location>
        <begin position="198"/>
        <end position="208"/>
    </location>
</feature>
<evidence type="ECO:0000313" key="6">
    <source>
        <dbReference type="EMBL" id="KAG0650159.1"/>
    </source>
</evidence>
<feature type="compositionally biased region" description="Polar residues" evidence="5">
    <location>
        <begin position="63"/>
        <end position="74"/>
    </location>
</feature>
<keyword evidence="2 3" id="KW-0040">ANK repeat</keyword>
<feature type="compositionally biased region" description="Polar residues" evidence="5">
    <location>
        <begin position="238"/>
        <end position="268"/>
    </location>
</feature>
<dbReference type="PROSITE" id="PS50088">
    <property type="entry name" value="ANK_REPEAT"/>
    <property type="match status" value="1"/>
</dbReference>
<dbReference type="InterPro" id="IPR051165">
    <property type="entry name" value="Multifunctional_ANK_Repeat"/>
</dbReference>
<comment type="caution">
    <text evidence="6">The sequence shown here is derived from an EMBL/GenBank/DDBJ whole genome shotgun (WGS) entry which is preliminary data.</text>
</comment>
<evidence type="ECO:0000256" key="1">
    <source>
        <dbReference type="ARBA" id="ARBA00022737"/>
    </source>
</evidence>
<sequence length="1534" mass="170969">MAGQPNSLAGDETIRKLPSPQQRPYRLWEEDNVEGHHAESSYTRPWSSGRHTEREPVPRSLGIRNTSNNSTAWESNEDDTPPVHDNEPADSPYPKPLFPRKHVKGNLPTLDVDPQYTPNPNLSSERTGGEHRPVDRDYDFTPPKARYQSLKHKEEHDLSVHSPNVGRLHTTQWSLKPDERPEYPFQDFHHSYPADVRLQSQRRGQRQSPIAHELSASPDLPPSATQWSVRPDTEDYTSRTQITSRNYTPAIQPGSQPFATMPRQSSFRTTEDDRRAQEILLRDKNAKIERRSSLRRLVMPKSKRTTFSQRELFRAIQSVVNGNERGGPGVVEVLLVKFAKENGDINFVPRQNKPLGMVLQKRQEERSGLLEKAATCGDVEVVQLLSRYSDKTAKNNSLQIALQNRNTTTGRDTTRDDQMIAIIVSEGADVEETISTATAAGEEHLLSMLLEGNPPISAVSEALPIAVATRETLLRRRLCQMLLHKGADVNSSNGESVLQATKLVDMVLLDMLLQRRPNPPSLSRAFAIALDHLDSNHRFEACQKLIVAGARGEQVNKGLATALTSEHQNIDFLKLILRSASIDFDNGHALCQAISNNYQEHLKLMLASRPNQQSFDNALEAALRLRNARDQLKYCHLLVGAGPPQVSCSKALLIAVTAQNIEICRVFLEARASVDYNGGASITAAARSENIGILELLVGGEFQQPNNASLVAGFEISLLSGTPSPKKMKVIRLILDAGLQGHALDVALVNATKKGQEGMALCELLLKYGASASAQDGEALDICTRSGDLNLLEKLLKGSHQPSSDNLSRIFQSSLKLDRKVRHRTMEMILQAGMPIDDQVAAALDGLVQERRPDMQAIEVLLAYRASVHYERHRPLITAAKSMNRELLALLLEQSRNITASSIVFEALMGEDSFWGKPESFKILTLLINNGAEGIAVDEALTKAVKDGQPSARHFEIALLQHANIDHKDGIALQVATERGEPALIRRMLAMKPAPESISMAFPYALVSNLPESICLAVIESFVEMASEDLYPEYMHPEIPEPPVFLCVKWYPKSLSVLEATLKAGFHVDQEMSSENGKFTALYWSLTGGKKVEDHMVEFMISRGANLDNHPEPLLHLAIEKGRQSIVQALLKAGVDVDLADGNDISPLSLATQKKDIATMEALLAAKALSNDGSLHDAARMVDTDSIKLLLVNGHDPKYPCPRFEGRPPLFELCLQAPTYLLKTQWTAQQKEVLAKKAIDALIKGGALTKDRLPQAGNRSLLLHALDSANPHMMTKAFLECGQFKYINRDFNLFMDGEYTYSPTKYVEKGKCRGDSSQFQSLIKLLKDFKAEDRYWKINGPQPPDMVNPPEHIAYAEEERKEVERRKRAEEEEIRREIEKQQRELAAARRKLALEQEAEQAKLDREYRAFQLRQAQEAKLHAAAVAKENDRLRIQEARNSHALKQAASMSKLRNDEDEARHRRSMKLIGEKKMLAQSQEALYFAYNKGVEDAASPGGRRALGPSSLRSNLDLAGRAARLRIEGASPSRIEEVDE</sequence>
<gene>
    <name evidence="6" type="ORF">D0Z07_3147</name>
</gene>
<dbReference type="InterPro" id="IPR036770">
    <property type="entry name" value="Ankyrin_rpt-contain_sf"/>
</dbReference>
<feature type="coiled-coil region" evidence="4">
    <location>
        <begin position="1353"/>
        <end position="1398"/>
    </location>
</feature>
<evidence type="ECO:0000256" key="4">
    <source>
        <dbReference type="SAM" id="Coils"/>
    </source>
</evidence>
<protein>
    <submittedName>
        <fullName evidence="6">Skeletal muscle ankyrin repeat</fullName>
    </submittedName>
</protein>
<feature type="compositionally biased region" description="Basic and acidic residues" evidence="5">
    <location>
        <begin position="176"/>
        <end position="188"/>
    </location>
</feature>
<evidence type="ECO:0000313" key="7">
    <source>
        <dbReference type="Proteomes" id="UP000785200"/>
    </source>
</evidence>
<evidence type="ECO:0000256" key="2">
    <source>
        <dbReference type="ARBA" id="ARBA00023043"/>
    </source>
</evidence>
<feature type="repeat" description="ANK" evidence="3">
    <location>
        <begin position="1110"/>
        <end position="1142"/>
    </location>
</feature>
<dbReference type="PROSITE" id="PS50297">
    <property type="entry name" value="ANK_REP_REGION"/>
    <property type="match status" value="1"/>
</dbReference>
<keyword evidence="4" id="KW-0175">Coiled coil</keyword>
<dbReference type="EMBL" id="VNKQ01000006">
    <property type="protein sequence ID" value="KAG0650159.1"/>
    <property type="molecule type" value="Genomic_DNA"/>
</dbReference>
<dbReference type="PANTHER" id="PTHR24123:SF132">
    <property type="entry name" value="TRPA-1"/>
    <property type="match status" value="1"/>
</dbReference>
<dbReference type="OrthoDB" id="194358at2759"/>
<keyword evidence="7" id="KW-1185">Reference proteome</keyword>
<dbReference type="Proteomes" id="UP000785200">
    <property type="component" value="Unassembled WGS sequence"/>
</dbReference>
<feature type="region of interest" description="Disordered" evidence="5">
    <location>
        <begin position="1"/>
        <end position="142"/>
    </location>
</feature>
<accession>A0A9P7AYL7</accession>
<feature type="compositionally biased region" description="Polar residues" evidence="5">
    <location>
        <begin position="116"/>
        <end position="126"/>
    </location>
</feature>